<dbReference type="Gene3D" id="3.90.1310.10">
    <property type="entry name" value="Penicillin-binding protein 2a (Domain 2)"/>
    <property type="match status" value="1"/>
</dbReference>
<protein>
    <submittedName>
        <fullName evidence="3">Unannotated protein</fullName>
    </submittedName>
</protein>
<evidence type="ECO:0000259" key="2">
    <source>
        <dbReference type="Pfam" id="PF21922"/>
    </source>
</evidence>
<dbReference type="GO" id="GO:0008658">
    <property type="term" value="F:penicillin binding"/>
    <property type="evidence" value="ECO:0007669"/>
    <property type="project" value="InterPro"/>
</dbReference>
<dbReference type="InterPro" id="IPR054120">
    <property type="entry name" value="PBPA_dimer"/>
</dbReference>
<dbReference type="Pfam" id="PF21922">
    <property type="entry name" value="PBP_dimer_2"/>
    <property type="match status" value="1"/>
</dbReference>
<evidence type="ECO:0000259" key="1">
    <source>
        <dbReference type="Pfam" id="PF00905"/>
    </source>
</evidence>
<gene>
    <name evidence="3" type="ORF">UFOPK1726_00007</name>
</gene>
<name>A0A6J6DSX2_9ZZZZ</name>
<proteinExistence type="predicted"/>
<evidence type="ECO:0000313" key="3">
    <source>
        <dbReference type="EMBL" id="CAB4566314.1"/>
    </source>
</evidence>
<dbReference type="GO" id="GO:0071555">
    <property type="term" value="P:cell wall organization"/>
    <property type="evidence" value="ECO:0007669"/>
    <property type="project" value="TreeGrafter"/>
</dbReference>
<dbReference type="InterPro" id="IPR012338">
    <property type="entry name" value="Beta-lactam/transpept-like"/>
</dbReference>
<dbReference type="PANTHER" id="PTHR30627">
    <property type="entry name" value="PEPTIDOGLYCAN D,D-TRANSPEPTIDASE"/>
    <property type="match status" value="1"/>
</dbReference>
<feature type="domain" description="Penicillin binding protein A dimerisation" evidence="2">
    <location>
        <begin position="52"/>
        <end position="133"/>
    </location>
</feature>
<dbReference type="AlphaFoldDB" id="A0A6J6DSX2"/>
<organism evidence="3">
    <name type="scientific">freshwater metagenome</name>
    <dbReference type="NCBI Taxonomy" id="449393"/>
    <lineage>
        <taxon>unclassified sequences</taxon>
        <taxon>metagenomes</taxon>
        <taxon>ecological metagenomes</taxon>
    </lineage>
</organism>
<accession>A0A6J6DSX2</accession>
<sequence>MKPQLTKLVTGFGIALLLLIANLTYLQVFEANSLNNRADNKRSLFKQYDIDRGAIIVSGQPVAYSDKTTGRFKFERRYVSPAFTHPVGYLSSIYGVAGIEQSENQLLSGAADALAIDRLRQLLDGGARRGGSVELTLNGPAQQLAYQLLGNRIGAVVAIDPRTGKILVSASSPSFDANLLATTNAKTMQESWNKLVSDPAQPLLNRASGETWAPGSTFKLIVAAAALESGQYDLTTKIPAPAQYQVPESSRKISNWQNAPCSAAGEVTLEEAMIVSCNTAFARLGVELGEARILRTAKAFGFDENFSLANTSRSTFPTDLSNIELALSALGQFDVKATALQMALVAAGIGNEGVVMQPKLINRSFAPNLTLLSQADSDVFNRAIKPVTAAALTQMMTKVVSAGTGTAAQIANTAVAGKTGTAQTKPGFTPHAWFIGFAPAAAPNVAIAVVLAGGEVAVAGAGAEISGNQLAAPIAQKVLVELLRRK</sequence>
<dbReference type="EMBL" id="CAEZTT010000001">
    <property type="protein sequence ID" value="CAB4566314.1"/>
    <property type="molecule type" value="Genomic_DNA"/>
</dbReference>
<feature type="domain" description="Penicillin-binding protein transpeptidase" evidence="1">
    <location>
        <begin position="154"/>
        <end position="476"/>
    </location>
</feature>
<dbReference type="SUPFAM" id="SSF56601">
    <property type="entry name" value="beta-lactamase/transpeptidase-like"/>
    <property type="match status" value="1"/>
</dbReference>
<dbReference type="Pfam" id="PF00905">
    <property type="entry name" value="Transpeptidase"/>
    <property type="match status" value="1"/>
</dbReference>
<dbReference type="PANTHER" id="PTHR30627:SF24">
    <property type="entry name" value="PENICILLIN-BINDING PROTEIN 4B"/>
    <property type="match status" value="1"/>
</dbReference>
<dbReference type="Gene3D" id="3.40.710.10">
    <property type="entry name" value="DD-peptidase/beta-lactamase superfamily"/>
    <property type="match status" value="1"/>
</dbReference>
<dbReference type="InterPro" id="IPR001460">
    <property type="entry name" value="PCN-bd_Tpept"/>
</dbReference>
<dbReference type="InterPro" id="IPR050515">
    <property type="entry name" value="Beta-lactam/transpept"/>
</dbReference>
<dbReference type="GO" id="GO:0071972">
    <property type="term" value="F:peptidoglycan L,D-transpeptidase activity"/>
    <property type="evidence" value="ECO:0007669"/>
    <property type="project" value="TreeGrafter"/>
</dbReference>
<reference evidence="3" key="1">
    <citation type="submission" date="2020-05" db="EMBL/GenBank/DDBJ databases">
        <authorList>
            <person name="Chiriac C."/>
            <person name="Salcher M."/>
            <person name="Ghai R."/>
            <person name="Kavagutti S V."/>
        </authorList>
    </citation>
    <scope>NUCLEOTIDE SEQUENCE</scope>
</reference>
<dbReference type="GO" id="GO:0005886">
    <property type="term" value="C:plasma membrane"/>
    <property type="evidence" value="ECO:0007669"/>
    <property type="project" value="TreeGrafter"/>
</dbReference>